<evidence type="ECO:0000313" key="13">
    <source>
        <dbReference type="Proteomes" id="UP000470952"/>
    </source>
</evidence>
<evidence type="ECO:0000313" key="2">
    <source>
        <dbReference type="EMBL" id="KAB6693668.1"/>
    </source>
</evidence>
<proteinExistence type="predicted"/>
<evidence type="ECO:0000313" key="8">
    <source>
        <dbReference type="Proteomes" id="UP000260640"/>
    </source>
</evidence>
<dbReference type="RefSeq" id="WP_117700394.1">
    <property type="nucleotide sequence ID" value="NZ_CAXTBS010000005.1"/>
</dbReference>
<dbReference type="Proteomes" id="UP001210999">
    <property type="component" value="Unassembled WGS sequence"/>
</dbReference>
<dbReference type="AlphaFoldDB" id="A0A395VCS8"/>
<dbReference type="SUPFAM" id="SSF52540">
    <property type="entry name" value="P-loop containing nucleoside triphosphate hydrolases"/>
    <property type="match status" value="1"/>
</dbReference>
<dbReference type="EMBL" id="WCZV01000013">
    <property type="protein sequence ID" value="KAB6699683.1"/>
    <property type="molecule type" value="Genomic_DNA"/>
</dbReference>
<name>A0A395VCS8_PHOVU</name>
<dbReference type="EMBL" id="RWHZ01000006">
    <property type="protein sequence ID" value="TSE49948.1"/>
    <property type="molecule type" value="Genomic_DNA"/>
</dbReference>
<dbReference type="Proteomes" id="UP000283958">
    <property type="component" value="Unassembled WGS sequence"/>
</dbReference>
<evidence type="ECO:0000313" key="6">
    <source>
        <dbReference type="EMBL" id="RHJ78647.1"/>
    </source>
</evidence>
<dbReference type="EMBL" id="WDAG01000015">
    <property type="protein sequence ID" value="KAB6658673.1"/>
    <property type="molecule type" value="Genomic_DNA"/>
</dbReference>
<sequence length="944" mass="109893">MENKVVLDFSKCDYSDAAPYDEQSLIHRSKMRQIMRMWDQLYDNAIEVGENTDFHRFHSTISVFASRGAGKTTFLLSFLDRIKRDKGKDILCLSPIDPSLIETKQHPFINILAAIQECVENALNENYYSVRDKRFEEQKKHADCYNDLLKALPFIDGIGKDNVYDGWDDEEFISIQGMNKAKAFNNLEERFHIYIRETLKLLDKKCIVIPFDDIDTDFKKGFEILEVLRKYITSGQIITILTGDLELYSKLVRKANWKCFDDDFLKKEMEYAGHRKEEFAEMIDQLENQYLIKLLKPEYRIHLKTIREYLEEDDYSLEVIYTDTKKGKAIVKCYKDLLNRIGISSGNERINTEICHFLLGLSLRGQVRILTLLNFNSAQKEKMDITTGLLNVFANDINQKAANTKLLINGTPVYTIEMLKFLIHANALYTGSNFLPETNDDILNKALFAVGTKFNQLVRKNRFLIFDYWIRLSYIEVLSERLGGKLSDRSMVRDLLEFSQLNANINLLKSVGLAQAFCNSKLNRNKQENVETMAGTIFIGNNAPVLLSESNQVLSMLPMLGTIDTRQHENVFLSVYRLLAIIRETLFYSKNNGSDSLEEMLSKEAPYSNFLQPFFLDPVSRKEGLANWNDVTIDIKEDDLWTTVIRELKEWAADMSVEVSTSLLYHIFIRFYNTMLQIDEDDKYRSAGMKFNAYIVALLNAALVEEMAEYGIPNMNFNVIGDIETIYIHNRKAASSKMTINGKTDFYKWLSECPLLEIFLNPFLKYLMQNDIEEKEQYLNELLKYDQMNNKLALLLKKQENVLWELKRYNGIQEWIKYFIQLKEVEEKLSTYNTSEFLLPGEEEEYQQLLKEKQTLRKKTKNIIKVDELEVLLHNGMDEMQVDFIKDDISNKMSETKLGLRELFNEINLLKGKIKNVADFVKANYESLHQSDSPVFAILNAIYI</sequence>
<evidence type="ECO:0000313" key="5">
    <source>
        <dbReference type="EMBL" id="RGJ75022.1"/>
    </source>
</evidence>
<evidence type="ECO:0000313" key="4">
    <source>
        <dbReference type="EMBL" id="MDB0853196.1"/>
    </source>
</evidence>
<reference evidence="11 12" key="3">
    <citation type="journal article" date="2019" name="Nat. Med.">
        <title>A library of human gut bacterial isolates paired with longitudinal multiomics data enables mechanistic microbiome research.</title>
        <authorList>
            <person name="Poyet M."/>
            <person name="Groussin M."/>
            <person name="Gibbons S.M."/>
            <person name="Avila-Pacheco J."/>
            <person name="Jiang X."/>
            <person name="Kearney S.M."/>
            <person name="Perrotta A.R."/>
            <person name="Berdy B."/>
            <person name="Zhao S."/>
            <person name="Lieberman T.D."/>
            <person name="Swanson P.K."/>
            <person name="Smith M."/>
            <person name="Roesemann S."/>
            <person name="Alexander J.E."/>
            <person name="Rich S.A."/>
            <person name="Livny J."/>
            <person name="Vlamakis H."/>
            <person name="Clish C."/>
            <person name="Bullock K."/>
            <person name="Deik A."/>
            <person name="Scott J."/>
            <person name="Pierce K.A."/>
            <person name="Xavier R.J."/>
            <person name="Alm E.J."/>
        </authorList>
    </citation>
    <scope>NUCLEOTIDE SEQUENCE [LARGE SCALE GENOMIC DNA]</scope>
    <source>
        <strain evidence="3 11">BIOML-A82</strain>
        <strain evidence="2 12">BIOML-A85</strain>
        <strain evidence="1 13">BIOML-A93</strain>
    </source>
</reference>
<dbReference type="EMBL" id="QRMN01000010">
    <property type="protein sequence ID" value="RHJ78647.1"/>
    <property type="molecule type" value="Genomic_DNA"/>
</dbReference>
<evidence type="ECO:0000313" key="1">
    <source>
        <dbReference type="EMBL" id="KAB6658673.1"/>
    </source>
</evidence>
<reference evidence="7 10" key="2">
    <citation type="journal article" date="2019" name="Nat. Commun.">
        <title>Gram positive-like bacteriocins with broad spectrum anti-Bacteroidales activity encoded on mobile elements of the human gut microbiota.</title>
        <authorList>
            <person name="Bechon N."/>
            <person name="Coyne M.J.Jr."/>
            <person name="Laclare-Mceneany V."/>
            <person name="Chatzidaki-Livanis M."/>
            <person name="Ghigo J.-M."/>
            <person name="Comstock L.E."/>
        </authorList>
    </citation>
    <scope>NUCLEOTIDE SEQUENCE [LARGE SCALE GENOMIC DNA]</scope>
    <source>
        <strain evidence="7 10">CL01T12C17</strain>
    </source>
</reference>
<comment type="caution">
    <text evidence="5">The sequence shown here is derived from an EMBL/GenBank/DDBJ whole genome shotgun (WGS) entry which is preliminary data.</text>
</comment>
<dbReference type="Proteomes" id="UP000437380">
    <property type="component" value="Unassembled WGS sequence"/>
</dbReference>
<protein>
    <submittedName>
        <fullName evidence="5">Uncharacterized protein</fullName>
    </submittedName>
</protein>
<gene>
    <name evidence="6" type="ORF">DW105_06145</name>
    <name evidence="5" type="ORF">DXD46_21520</name>
    <name evidence="7" type="ORF">EH214_00793</name>
    <name evidence="3" type="ORF">GAY17_11460</name>
    <name evidence="1" type="ORF">GAZ76_13505</name>
    <name evidence="2" type="ORF">GAZ92_09990</name>
    <name evidence="4" type="ORF">PL594_16980</name>
</gene>
<dbReference type="Proteomes" id="UP000260640">
    <property type="component" value="Unassembled WGS sequence"/>
</dbReference>
<reference evidence="4" key="4">
    <citation type="submission" date="2023-01" db="EMBL/GenBank/DDBJ databases">
        <title>Human gut microbiome strain richness.</title>
        <authorList>
            <person name="Chen-Liaw A."/>
        </authorList>
    </citation>
    <scope>NUCLEOTIDE SEQUENCE</scope>
    <source>
        <strain evidence="4">H9_m1001271B151109d0_201107</strain>
    </source>
</reference>
<dbReference type="Proteomes" id="UP000408523">
    <property type="component" value="Unassembled WGS sequence"/>
</dbReference>
<evidence type="ECO:0000313" key="7">
    <source>
        <dbReference type="EMBL" id="TSE49948.1"/>
    </source>
</evidence>
<evidence type="ECO:0000313" key="11">
    <source>
        <dbReference type="Proteomes" id="UP000437380"/>
    </source>
</evidence>
<dbReference type="EMBL" id="WCZY01000011">
    <property type="protein sequence ID" value="KAB6693668.1"/>
    <property type="molecule type" value="Genomic_DNA"/>
</dbReference>
<dbReference type="EMBL" id="QSPP01000125">
    <property type="protein sequence ID" value="RGJ75022.1"/>
    <property type="molecule type" value="Genomic_DNA"/>
</dbReference>
<evidence type="ECO:0000313" key="9">
    <source>
        <dbReference type="Proteomes" id="UP000283958"/>
    </source>
</evidence>
<evidence type="ECO:0000313" key="12">
    <source>
        <dbReference type="Proteomes" id="UP000470777"/>
    </source>
</evidence>
<dbReference type="Proteomes" id="UP000470777">
    <property type="component" value="Unassembled WGS sequence"/>
</dbReference>
<reference evidence="8 9" key="1">
    <citation type="submission" date="2018-08" db="EMBL/GenBank/DDBJ databases">
        <title>A genome reference for cultivated species of the human gut microbiota.</title>
        <authorList>
            <person name="Zou Y."/>
            <person name="Xue W."/>
            <person name="Luo G."/>
        </authorList>
    </citation>
    <scope>NUCLEOTIDE SEQUENCE [LARGE SCALE GENOMIC DNA]</scope>
    <source>
        <strain evidence="6 9">AM09-18</strain>
        <strain evidence="5 8">TM05-16</strain>
    </source>
</reference>
<accession>A0A395VCS8</accession>
<organism evidence="5 8">
    <name type="scientific">Phocaeicola vulgatus</name>
    <name type="common">Bacteroides vulgatus</name>
    <dbReference type="NCBI Taxonomy" id="821"/>
    <lineage>
        <taxon>Bacteria</taxon>
        <taxon>Pseudomonadati</taxon>
        <taxon>Bacteroidota</taxon>
        <taxon>Bacteroidia</taxon>
        <taxon>Bacteroidales</taxon>
        <taxon>Bacteroidaceae</taxon>
        <taxon>Phocaeicola</taxon>
    </lineage>
</organism>
<dbReference type="Proteomes" id="UP000470952">
    <property type="component" value="Unassembled WGS sequence"/>
</dbReference>
<dbReference type="EMBL" id="JAQKEI010000025">
    <property type="protein sequence ID" value="MDB0853196.1"/>
    <property type="molecule type" value="Genomic_DNA"/>
</dbReference>
<dbReference type="InterPro" id="IPR027417">
    <property type="entry name" value="P-loop_NTPase"/>
</dbReference>
<evidence type="ECO:0000313" key="3">
    <source>
        <dbReference type="EMBL" id="KAB6699683.1"/>
    </source>
</evidence>
<evidence type="ECO:0000313" key="10">
    <source>
        <dbReference type="Proteomes" id="UP000408523"/>
    </source>
</evidence>